<proteinExistence type="predicted"/>
<dbReference type="Proteomes" id="UP000736672">
    <property type="component" value="Unassembled WGS sequence"/>
</dbReference>
<accession>A0A9P9L890</accession>
<keyword evidence="2" id="KW-1185">Reference proteome</keyword>
<dbReference type="EMBL" id="JAGTJS010000001">
    <property type="protein sequence ID" value="KAH7275705.1"/>
    <property type="molecule type" value="Genomic_DNA"/>
</dbReference>
<name>A0A9P9L890_FUSSL</name>
<organism evidence="1 2">
    <name type="scientific">Fusarium solani</name>
    <name type="common">Filamentous fungus</name>
    <dbReference type="NCBI Taxonomy" id="169388"/>
    <lineage>
        <taxon>Eukaryota</taxon>
        <taxon>Fungi</taxon>
        <taxon>Dikarya</taxon>
        <taxon>Ascomycota</taxon>
        <taxon>Pezizomycotina</taxon>
        <taxon>Sordariomycetes</taxon>
        <taxon>Hypocreomycetidae</taxon>
        <taxon>Hypocreales</taxon>
        <taxon>Nectriaceae</taxon>
        <taxon>Fusarium</taxon>
        <taxon>Fusarium solani species complex</taxon>
    </lineage>
</organism>
<evidence type="ECO:0000313" key="1">
    <source>
        <dbReference type="EMBL" id="KAH7275705.1"/>
    </source>
</evidence>
<sequence length="240" mass="26861">MSGRRDALCGEVRVRANFLSVKLGIQTTQYTFSSHSRDSKHNAPLWDSTGISSRFLGDAGTVPVSLIRMCPQLQRAGALFPGARPPCEGEAETLCFRAPFVGTYLRQLPIYVPTVHGLRAWSRCGRSWSLSFVRLDGCTVPNVDGRSFGDVRLWCIQIVTEMLCLGYMPSKRVFWGSICFFFLCYSVIPRPCLLEEGVNGLDKLEEVFLGRSDVVITSANKPNKCAFRLFGLVTRLWICF</sequence>
<gene>
    <name evidence="1" type="ORF">B0J15DRAFT_22627</name>
</gene>
<evidence type="ECO:0000313" key="2">
    <source>
        <dbReference type="Proteomes" id="UP000736672"/>
    </source>
</evidence>
<protein>
    <submittedName>
        <fullName evidence="1">Uncharacterized protein</fullName>
    </submittedName>
</protein>
<dbReference type="AlphaFoldDB" id="A0A9P9L890"/>
<comment type="caution">
    <text evidence="1">The sequence shown here is derived from an EMBL/GenBank/DDBJ whole genome shotgun (WGS) entry which is preliminary data.</text>
</comment>
<reference evidence="1" key="1">
    <citation type="journal article" date="2021" name="Nat. Commun.">
        <title>Genetic determinants of endophytism in the Arabidopsis root mycobiome.</title>
        <authorList>
            <person name="Mesny F."/>
            <person name="Miyauchi S."/>
            <person name="Thiergart T."/>
            <person name="Pickel B."/>
            <person name="Atanasova L."/>
            <person name="Karlsson M."/>
            <person name="Huettel B."/>
            <person name="Barry K.W."/>
            <person name="Haridas S."/>
            <person name="Chen C."/>
            <person name="Bauer D."/>
            <person name="Andreopoulos W."/>
            <person name="Pangilinan J."/>
            <person name="LaButti K."/>
            <person name="Riley R."/>
            <person name="Lipzen A."/>
            <person name="Clum A."/>
            <person name="Drula E."/>
            <person name="Henrissat B."/>
            <person name="Kohler A."/>
            <person name="Grigoriev I.V."/>
            <person name="Martin F.M."/>
            <person name="Hacquard S."/>
        </authorList>
    </citation>
    <scope>NUCLEOTIDE SEQUENCE</scope>
    <source>
        <strain evidence="1">FSSC 5 MPI-SDFR-AT-0091</strain>
    </source>
</reference>